<accession>A0A1X0QS63</accession>
<protein>
    <submittedName>
        <fullName evidence="1">Uncharacterized protein</fullName>
    </submittedName>
</protein>
<gene>
    <name evidence="1" type="ORF">BCV72DRAFT_214923</name>
</gene>
<name>A0A1X0QS63_RHIZD</name>
<evidence type="ECO:0000313" key="1">
    <source>
        <dbReference type="EMBL" id="ORE02600.1"/>
    </source>
</evidence>
<organism evidence="1">
    <name type="scientific">Rhizopus microsporus var. microsporus</name>
    <dbReference type="NCBI Taxonomy" id="86635"/>
    <lineage>
        <taxon>Eukaryota</taxon>
        <taxon>Fungi</taxon>
        <taxon>Fungi incertae sedis</taxon>
        <taxon>Mucoromycota</taxon>
        <taxon>Mucoromycotina</taxon>
        <taxon>Mucoromycetes</taxon>
        <taxon>Mucorales</taxon>
        <taxon>Mucorineae</taxon>
        <taxon>Rhizopodaceae</taxon>
        <taxon>Rhizopus</taxon>
    </lineage>
</organism>
<dbReference type="AlphaFoldDB" id="A0A1X0QS63"/>
<proteinExistence type="predicted"/>
<reference evidence="1" key="1">
    <citation type="journal article" date="2016" name="Proc. Natl. Acad. Sci. U.S.A.">
        <title>Lipid metabolic changes in an early divergent fungus govern the establishment of a mutualistic symbiosis with endobacteria.</title>
        <authorList>
            <person name="Lastovetsky O.A."/>
            <person name="Gaspar M.L."/>
            <person name="Mondo S.J."/>
            <person name="LaButti K.M."/>
            <person name="Sandor L."/>
            <person name="Grigoriev I.V."/>
            <person name="Henry S.A."/>
            <person name="Pawlowska T.E."/>
        </authorList>
    </citation>
    <scope>NUCLEOTIDE SEQUENCE [LARGE SCALE GENOMIC DNA]</scope>
    <source>
        <strain evidence="1">ATCC 52814</strain>
    </source>
</reference>
<sequence>FFTYDVLLGCLRLLSSIDGLLYPRLSSRMLRDLHRRYIQFTPNCWNHIVHQRQPIGSIDFSHFK</sequence>
<dbReference type="EMBL" id="KV922041">
    <property type="protein sequence ID" value="ORE02600.1"/>
    <property type="molecule type" value="Genomic_DNA"/>
</dbReference>
<dbReference type="Proteomes" id="UP000242414">
    <property type="component" value="Unassembled WGS sequence"/>
</dbReference>
<dbReference type="VEuPathDB" id="FungiDB:BCV72DRAFT_214923"/>
<feature type="non-terminal residue" evidence="1">
    <location>
        <position position="1"/>
    </location>
</feature>